<sequence length="725" mass="80806">MLSRWAETAEDAAEDARRKAEKEEKRRLKAEKQKAVDAQRAKAQQQNGHQDDRDTAERPAKRRRLSEGTSKDTAPQAERTLLRFNTPGWQPCRSIERFDLLNHIEEGSYGFVSRAKEEATGEIVAVKKLKLDPARDGGFPVTALREIQCLNAAKHRHIVDLREVVTGEGAAKEDVYLVMEFVEHDLKTLQEDMDEPFVPSEVKTLILQLGSAVEFLHDHWILHRDLKTSNTLMNNRGEIKIADFGMARYCGDPPPNNLTQLVVTLWYRSTELLLGATTYDSAVDMWSLGCIFGELLTKQPLLQGKNEVDQLSKIFELCGIPNEDIWPGFKRLPNARTLRLPTQSKAAQGSIIRSKFPTLTNAGASLLNSLLSLNPAERPSAKQMLEHAYFREDPRPKPTAMFPTFPSKAGQEKRRRQVTPNAPVRGGAAPALGEIDYSSIFKGREAEEKGVSRGGRGGSRGGGGGMKRNDIPFDIDPELSETADRGEVGGGGKADCAKKIWPVSTSSAQPRGFSTETAQPFGEMIFPAPITDDERAMVAIERTMNAQRRAGPFWTGSKEQWASYDAQNNSPVDGVFNPFENVATYGRKNLKRPWRPADLSRIKLDTRFFPKELHAFIDKDDGTDEDGNPIKRQKKLGLVKKSVLDKLAKFDEEGNEDAEPVAEDDESVKSDKDEEGEDFDRDPGDTNYEDEEDEFGGGDYNAEQYFDGGDEDFDEGGADEYADDG</sequence>
<comment type="similarity">
    <text evidence="2">Belongs to the protein kinase superfamily. CMGC Ser/Thr protein kinase family. CDC2/CDKX subfamily.</text>
</comment>
<dbReference type="PROSITE" id="PS00108">
    <property type="entry name" value="PROTEIN_KINASE_ST"/>
    <property type="match status" value="1"/>
</dbReference>
<feature type="compositionally biased region" description="Basic and acidic residues" evidence="13">
    <location>
        <begin position="14"/>
        <end position="40"/>
    </location>
</feature>
<dbReference type="Pfam" id="PF00069">
    <property type="entry name" value="Pkinase"/>
    <property type="match status" value="1"/>
</dbReference>
<organism evidence="15 16">
    <name type="scientific">Extremus antarcticus</name>
    <dbReference type="NCBI Taxonomy" id="702011"/>
    <lineage>
        <taxon>Eukaryota</taxon>
        <taxon>Fungi</taxon>
        <taxon>Dikarya</taxon>
        <taxon>Ascomycota</taxon>
        <taxon>Pezizomycotina</taxon>
        <taxon>Dothideomycetes</taxon>
        <taxon>Dothideomycetidae</taxon>
        <taxon>Mycosphaerellales</taxon>
        <taxon>Extremaceae</taxon>
        <taxon>Extremus</taxon>
    </lineage>
</organism>
<feature type="compositionally biased region" description="Gly residues" evidence="13">
    <location>
        <begin position="452"/>
        <end position="466"/>
    </location>
</feature>
<evidence type="ECO:0000256" key="10">
    <source>
        <dbReference type="ARBA" id="ARBA00023242"/>
    </source>
</evidence>
<keyword evidence="6" id="KW-0808">Transferase</keyword>
<evidence type="ECO:0000256" key="2">
    <source>
        <dbReference type="ARBA" id="ARBA00006485"/>
    </source>
</evidence>
<dbReference type="InterPro" id="IPR011009">
    <property type="entry name" value="Kinase-like_dom_sf"/>
</dbReference>
<dbReference type="PROSITE" id="PS50011">
    <property type="entry name" value="PROTEIN_KINASE_DOM"/>
    <property type="match status" value="1"/>
</dbReference>
<dbReference type="FunFam" id="3.30.200.20:FF:000054">
    <property type="entry name" value="Cyclin-dependent kinase 11B"/>
    <property type="match status" value="1"/>
</dbReference>
<feature type="compositionally biased region" description="Acidic residues" evidence="13">
    <location>
        <begin position="708"/>
        <end position="725"/>
    </location>
</feature>
<dbReference type="InterPro" id="IPR000719">
    <property type="entry name" value="Prot_kinase_dom"/>
</dbReference>
<keyword evidence="10" id="KW-0539">Nucleus</keyword>
<keyword evidence="7" id="KW-0547">Nucleotide-binding</keyword>
<dbReference type="EMBL" id="JAWDJX010000034">
    <property type="protein sequence ID" value="KAK3050217.1"/>
    <property type="molecule type" value="Genomic_DNA"/>
</dbReference>
<dbReference type="Pfam" id="PF11705">
    <property type="entry name" value="RNA_pol_3_Rpc31"/>
    <property type="match status" value="1"/>
</dbReference>
<dbReference type="Gene3D" id="3.30.200.20">
    <property type="entry name" value="Phosphorylase Kinase, domain 1"/>
    <property type="match status" value="1"/>
</dbReference>
<dbReference type="InterPro" id="IPR008271">
    <property type="entry name" value="Ser/Thr_kinase_AS"/>
</dbReference>
<comment type="subcellular location">
    <subcellularLocation>
        <location evidence="1">Nucleus</location>
    </subcellularLocation>
</comment>
<dbReference type="EC" id="2.7.11.22" evidence="4"/>
<comment type="catalytic activity">
    <reaction evidence="11">
        <text>L-threonyl-[protein] + ATP = O-phospho-L-threonyl-[protein] + ADP + H(+)</text>
        <dbReference type="Rhea" id="RHEA:46608"/>
        <dbReference type="Rhea" id="RHEA-COMP:11060"/>
        <dbReference type="Rhea" id="RHEA-COMP:11605"/>
        <dbReference type="ChEBI" id="CHEBI:15378"/>
        <dbReference type="ChEBI" id="CHEBI:30013"/>
        <dbReference type="ChEBI" id="CHEBI:30616"/>
        <dbReference type="ChEBI" id="CHEBI:61977"/>
        <dbReference type="ChEBI" id="CHEBI:456216"/>
        <dbReference type="EC" id="2.7.11.22"/>
    </reaction>
</comment>
<evidence type="ECO:0000256" key="12">
    <source>
        <dbReference type="ARBA" id="ARBA00048367"/>
    </source>
</evidence>
<evidence type="ECO:0000259" key="14">
    <source>
        <dbReference type="PROSITE" id="PS50011"/>
    </source>
</evidence>
<name>A0AAJ0DAS5_9PEZI</name>
<dbReference type="GO" id="GO:0004693">
    <property type="term" value="F:cyclin-dependent protein serine/threonine kinase activity"/>
    <property type="evidence" value="ECO:0007669"/>
    <property type="project" value="UniProtKB-EC"/>
</dbReference>
<evidence type="ECO:0000256" key="8">
    <source>
        <dbReference type="ARBA" id="ARBA00022777"/>
    </source>
</evidence>
<feature type="region of interest" description="Disordered" evidence="13">
    <location>
        <begin position="1"/>
        <end position="82"/>
    </location>
</feature>
<dbReference type="FunFam" id="1.10.510.10:FF:000211">
    <property type="entry name" value="Cyclin-dependent kinase G-2"/>
    <property type="match status" value="1"/>
</dbReference>
<dbReference type="AlphaFoldDB" id="A0AAJ0DAS5"/>
<evidence type="ECO:0000256" key="5">
    <source>
        <dbReference type="ARBA" id="ARBA00022527"/>
    </source>
</evidence>
<proteinExistence type="inferred from homology"/>
<evidence type="ECO:0000256" key="11">
    <source>
        <dbReference type="ARBA" id="ARBA00047811"/>
    </source>
</evidence>
<feature type="domain" description="Protein kinase" evidence="14">
    <location>
        <begin position="98"/>
        <end position="390"/>
    </location>
</feature>
<evidence type="ECO:0000256" key="7">
    <source>
        <dbReference type="ARBA" id="ARBA00022741"/>
    </source>
</evidence>
<feature type="compositionally biased region" description="Acidic residues" evidence="13">
    <location>
        <begin position="687"/>
        <end position="696"/>
    </location>
</feature>
<dbReference type="GO" id="GO:0007346">
    <property type="term" value="P:regulation of mitotic cell cycle"/>
    <property type="evidence" value="ECO:0007669"/>
    <property type="project" value="TreeGrafter"/>
</dbReference>
<feature type="compositionally biased region" description="Basic and acidic residues" evidence="13">
    <location>
        <begin position="49"/>
        <end position="70"/>
    </location>
</feature>
<accession>A0AAJ0DAS5</accession>
<feature type="region of interest" description="Disordered" evidence="13">
    <location>
        <begin position="405"/>
        <end position="429"/>
    </location>
</feature>
<evidence type="ECO:0000256" key="1">
    <source>
        <dbReference type="ARBA" id="ARBA00004123"/>
    </source>
</evidence>
<dbReference type="SMART" id="SM00220">
    <property type="entry name" value="S_TKc"/>
    <property type="match status" value="1"/>
</dbReference>
<feature type="compositionally biased region" description="Acidic residues" evidence="13">
    <location>
        <begin position="653"/>
        <end position="666"/>
    </location>
</feature>
<dbReference type="PANTHER" id="PTHR24056:SF107">
    <property type="entry name" value="CYCLIN-DEPENDENT KINASE 11A-RELATED"/>
    <property type="match status" value="1"/>
</dbReference>
<reference evidence="15" key="1">
    <citation type="submission" date="2023-04" db="EMBL/GenBank/DDBJ databases">
        <title>Black Yeasts Isolated from many extreme environments.</title>
        <authorList>
            <person name="Coleine C."/>
            <person name="Stajich J.E."/>
            <person name="Selbmann L."/>
        </authorList>
    </citation>
    <scope>NUCLEOTIDE SEQUENCE</scope>
    <source>
        <strain evidence="15">CCFEE 5312</strain>
    </source>
</reference>
<dbReference type="Proteomes" id="UP001271007">
    <property type="component" value="Unassembled WGS sequence"/>
</dbReference>
<evidence type="ECO:0000313" key="16">
    <source>
        <dbReference type="Proteomes" id="UP001271007"/>
    </source>
</evidence>
<keyword evidence="16" id="KW-1185">Reference proteome</keyword>
<evidence type="ECO:0000256" key="4">
    <source>
        <dbReference type="ARBA" id="ARBA00012425"/>
    </source>
</evidence>
<feature type="region of interest" description="Disordered" evidence="13">
    <location>
        <begin position="445"/>
        <end position="471"/>
    </location>
</feature>
<dbReference type="GO" id="GO:0005634">
    <property type="term" value="C:nucleus"/>
    <property type="evidence" value="ECO:0007669"/>
    <property type="project" value="UniProtKB-SubCell"/>
</dbReference>
<dbReference type="Gene3D" id="1.10.510.10">
    <property type="entry name" value="Transferase(Phosphotransferase) domain 1"/>
    <property type="match status" value="1"/>
</dbReference>
<dbReference type="PANTHER" id="PTHR24056">
    <property type="entry name" value="CELL DIVISION PROTEIN KINASE"/>
    <property type="match status" value="1"/>
</dbReference>
<dbReference type="GO" id="GO:0006383">
    <property type="term" value="P:transcription by RNA polymerase III"/>
    <property type="evidence" value="ECO:0007669"/>
    <property type="project" value="InterPro"/>
</dbReference>
<dbReference type="InterPro" id="IPR050108">
    <property type="entry name" value="CDK"/>
</dbReference>
<comment type="similarity">
    <text evidence="3">Belongs to the eukaryotic RPC7 RNA polymerase subunit family.</text>
</comment>
<dbReference type="InterPro" id="IPR024661">
    <property type="entry name" value="RNA_pol_III_Rpc31"/>
</dbReference>
<keyword evidence="8" id="KW-0418">Kinase</keyword>
<evidence type="ECO:0000313" key="15">
    <source>
        <dbReference type="EMBL" id="KAK3050217.1"/>
    </source>
</evidence>
<gene>
    <name evidence="15" type="ORF">LTR09_008606</name>
</gene>
<comment type="caution">
    <text evidence="15">The sequence shown here is derived from an EMBL/GenBank/DDBJ whole genome shotgun (WGS) entry which is preliminary data.</text>
</comment>
<comment type="catalytic activity">
    <reaction evidence="12">
        <text>L-seryl-[protein] + ATP = O-phospho-L-seryl-[protein] + ADP + H(+)</text>
        <dbReference type="Rhea" id="RHEA:17989"/>
        <dbReference type="Rhea" id="RHEA-COMP:9863"/>
        <dbReference type="Rhea" id="RHEA-COMP:11604"/>
        <dbReference type="ChEBI" id="CHEBI:15378"/>
        <dbReference type="ChEBI" id="CHEBI:29999"/>
        <dbReference type="ChEBI" id="CHEBI:30616"/>
        <dbReference type="ChEBI" id="CHEBI:83421"/>
        <dbReference type="ChEBI" id="CHEBI:456216"/>
        <dbReference type="EC" id="2.7.11.22"/>
    </reaction>
</comment>
<keyword evidence="9" id="KW-0067">ATP-binding</keyword>
<evidence type="ECO:0000256" key="9">
    <source>
        <dbReference type="ARBA" id="ARBA00022840"/>
    </source>
</evidence>
<feature type="region of interest" description="Disordered" evidence="13">
    <location>
        <begin position="650"/>
        <end position="725"/>
    </location>
</feature>
<dbReference type="SUPFAM" id="SSF56112">
    <property type="entry name" value="Protein kinase-like (PK-like)"/>
    <property type="match status" value="1"/>
</dbReference>
<keyword evidence="5" id="KW-0723">Serine/threonine-protein kinase</keyword>
<evidence type="ECO:0000256" key="3">
    <source>
        <dbReference type="ARBA" id="ARBA00008352"/>
    </source>
</evidence>
<protein>
    <recommendedName>
        <fullName evidence="4">cyclin-dependent kinase</fullName>
        <ecNumber evidence="4">2.7.11.22</ecNumber>
    </recommendedName>
</protein>
<evidence type="ECO:0000256" key="13">
    <source>
        <dbReference type="SAM" id="MobiDB-lite"/>
    </source>
</evidence>
<evidence type="ECO:0000256" key="6">
    <source>
        <dbReference type="ARBA" id="ARBA00022679"/>
    </source>
</evidence>
<dbReference type="GO" id="GO:0005524">
    <property type="term" value="F:ATP binding"/>
    <property type="evidence" value="ECO:0007669"/>
    <property type="project" value="UniProtKB-KW"/>
</dbReference>